<name>A0A2H0UR95_9BACT</name>
<dbReference type="Gene3D" id="1.25.40.10">
    <property type="entry name" value="Tetratricopeptide repeat domain"/>
    <property type="match status" value="1"/>
</dbReference>
<comment type="caution">
    <text evidence="2">The sequence shown here is derived from an EMBL/GenBank/DDBJ whole genome shotgun (WGS) entry which is preliminary data.</text>
</comment>
<feature type="repeat" description="TPR" evidence="1">
    <location>
        <begin position="115"/>
        <end position="148"/>
    </location>
</feature>
<keyword evidence="1" id="KW-0802">TPR repeat</keyword>
<accession>A0A2H0UR95</accession>
<evidence type="ECO:0000313" key="3">
    <source>
        <dbReference type="Proteomes" id="UP000231157"/>
    </source>
</evidence>
<dbReference type="SUPFAM" id="SSF48452">
    <property type="entry name" value="TPR-like"/>
    <property type="match status" value="1"/>
</dbReference>
<protein>
    <submittedName>
        <fullName evidence="2">Uncharacterized protein</fullName>
    </submittedName>
</protein>
<evidence type="ECO:0000256" key="1">
    <source>
        <dbReference type="PROSITE-ProRule" id="PRU00339"/>
    </source>
</evidence>
<reference evidence="3" key="1">
    <citation type="submission" date="2017-09" db="EMBL/GenBank/DDBJ databases">
        <title>Depth-based differentiation of microbial function through sediment-hosted aquifers and enrichment of novel symbionts in the deep terrestrial subsurface.</title>
        <authorList>
            <person name="Probst A.J."/>
            <person name="Ladd B."/>
            <person name="Jarett J.K."/>
            <person name="Geller-Mcgrath D.E."/>
            <person name="Sieber C.M.K."/>
            <person name="Emerson J.B."/>
            <person name="Anantharaman K."/>
            <person name="Thomas B.C."/>
            <person name="Malmstrom R."/>
            <person name="Stieglmeier M."/>
            <person name="Klingl A."/>
            <person name="Woyke T."/>
            <person name="Ryan C.M."/>
            <person name="Banfield J.F."/>
        </authorList>
    </citation>
    <scope>NUCLEOTIDE SEQUENCE [LARGE SCALE GENOMIC DNA]</scope>
</reference>
<sequence>MKKIQIIIFGAVAVAVLGGVFFFTSSNGIGGGTLPKYKGDAIENIGTDLFIAEIPKDVQEKYKNELSDLNEGLKNTPDNIDLWIQVGIIKKIFNNYNGARDAWEYAKIVNPKHSTPYYNLGGLYGSYIKDFEKAEENYLKAIEIDPTLGYLYLGLADFYENFYTEKADQAIEVIKQGLVVVPDEPSLKQALEHYENLEK</sequence>
<dbReference type="AlphaFoldDB" id="A0A2H0UR95"/>
<gene>
    <name evidence="2" type="ORF">COU07_03350</name>
</gene>
<dbReference type="InterPro" id="IPR019734">
    <property type="entry name" value="TPR_rpt"/>
</dbReference>
<dbReference type="InterPro" id="IPR011990">
    <property type="entry name" value="TPR-like_helical_dom_sf"/>
</dbReference>
<dbReference type="EMBL" id="PFAZ01000009">
    <property type="protein sequence ID" value="PIR88907.1"/>
    <property type="molecule type" value="Genomic_DNA"/>
</dbReference>
<dbReference type="Proteomes" id="UP000231157">
    <property type="component" value="Unassembled WGS sequence"/>
</dbReference>
<organism evidence="2 3">
    <name type="scientific">Candidatus Harrisonbacteria bacterium CG10_big_fil_rev_8_21_14_0_10_40_38</name>
    <dbReference type="NCBI Taxonomy" id="1974583"/>
    <lineage>
        <taxon>Bacteria</taxon>
        <taxon>Candidatus Harrisoniibacteriota</taxon>
    </lineage>
</organism>
<evidence type="ECO:0000313" key="2">
    <source>
        <dbReference type="EMBL" id="PIR88907.1"/>
    </source>
</evidence>
<proteinExistence type="predicted"/>
<dbReference type="PROSITE" id="PS50005">
    <property type="entry name" value="TPR"/>
    <property type="match status" value="1"/>
</dbReference>
<dbReference type="SMART" id="SM00028">
    <property type="entry name" value="TPR"/>
    <property type="match status" value="2"/>
</dbReference>